<keyword evidence="1" id="KW-0472">Membrane</keyword>
<keyword evidence="3" id="KW-1185">Reference proteome</keyword>
<evidence type="ECO:0000313" key="3">
    <source>
        <dbReference type="Proteomes" id="UP000008631"/>
    </source>
</evidence>
<dbReference type="InParanoid" id="E8R1E3"/>
<evidence type="ECO:0008006" key="4">
    <source>
        <dbReference type="Google" id="ProtNLM"/>
    </source>
</evidence>
<dbReference type="EMBL" id="CP002353">
    <property type="protein sequence ID" value="ADV62360.1"/>
    <property type="molecule type" value="Genomic_DNA"/>
</dbReference>
<dbReference type="HOGENOM" id="CLU_171854_6_4_0"/>
<reference key="1">
    <citation type="submission" date="2010-11" db="EMBL/GenBank/DDBJ databases">
        <title>The complete sequence of chromosome of Isophaera pallida ATCC 43644.</title>
        <authorList>
            <consortium name="US DOE Joint Genome Institute (JGI-PGF)"/>
            <person name="Lucas S."/>
            <person name="Copeland A."/>
            <person name="Lapidus A."/>
            <person name="Bruce D."/>
            <person name="Goodwin L."/>
            <person name="Pitluck S."/>
            <person name="Kyrpides N."/>
            <person name="Mavromatis K."/>
            <person name="Pagani I."/>
            <person name="Ivanova N."/>
            <person name="Saunders E."/>
            <person name="Brettin T."/>
            <person name="Detter J.C."/>
            <person name="Han C."/>
            <person name="Tapia R."/>
            <person name="Land M."/>
            <person name="Hauser L."/>
            <person name="Markowitz V."/>
            <person name="Cheng J.-F."/>
            <person name="Hugenholtz P."/>
            <person name="Woyke T."/>
            <person name="Wu D."/>
            <person name="Eisen J.A."/>
        </authorList>
    </citation>
    <scope>NUCLEOTIDE SEQUENCE</scope>
    <source>
        <strain>ATCC 43644</strain>
    </source>
</reference>
<evidence type="ECO:0000256" key="1">
    <source>
        <dbReference type="SAM" id="Phobius"/>
    </source>
</evidence>
<keyword evidence="1" id="KW-1133">Transmembrane helix</keyword>
<gene>
    <name evidence="2" type="ordered locus">Isop_1777</name>
</gene>
<evidence type="ECO:0000313" key="2">
    <source>
        <dbReference type="EMBL" id="ADV62360.1"/>
    </source>
</evidence>
<dbReference type="KEGG" id="ipa:Isop_1777"/>
<accession>E8R1E3</accession>
<protein>
    <recommendedName>
        <fullName evidence="4">Flp/Fap pilin component</fullName>
    </recommendedName>
</protein>
<feature type="transmembrane region" description="Helical" evidence="1">
    <location>
        <begin position="20"/>
        <end position="41"/>
    </location>
</feature>
<dbReference type="eggNOG" id="COG3847">
    <property type="taxonomic scope" value="Bacteria"/>
</dbReference>
<sequence length="77" mass="7958">MRLQDQFRRLHHQEEAATSIEYAVMLLLILLAVIGSIQTFGGSNNGVWGDNVQTLDDGVWSQVGIGGGGGGSGGGGS</sequence>
<dbReference type="Proteomes" id="UP000008631">
    <property type="component" value="Chromosome"/>
</dbReference>
<proteinExistence type="predicted"/>
<organism evidence="2 3">
    <name type="scientific">Isosphaera pallida (strain ATCC 43644 / DSM 9630 / IS1B)</name>
    <dbReference type="NCBI Taxonomy" id="575540"/>
    <lineage>
        <taxon>Bacteria</taxon>
        <taxon>Pseudomonadati</taxon>
        <taxon>Planctomycetota</taxon>
        <taxon>Planctomycetia</taxon>
        <taxon>Isosphaerales</taxon>
        <taxon>Isosphaeraceae</taxon>
        <taxon>Isosphaera</taxon>
    </lineage>
</organism>
<dbReference type="RefSeq" id="WP_013564648.1">
    <property type="nucleotide sequence ID" value="NC_014962.1"/>
</dbReference>
<keyword evidence="1" id="KW-0812">Transmembrane</keyword>
<dbReference type="STRING" id="575540.Isop_1777"/>
<reference evidence="2 3" key="2">
    <citation type="journal article" date="2011" name="Stand. Genomic Sci.">
        <title>Complete genome sequence of Isosphaera pallida type strain (IS1B).</title>
        <authorList>
            <consortium name="US DOE Joint Genome Institute (JGI-PGF)"/>
            <person name="Goker M."/>
            <person name="Cleland D."/>
            <person name="Saunders E."/>
            <person name="Lapidus A."/>
            <person name="Nolan M."/>
            <person name="Lucas S."/>
            <person name="Hammon N."/>
            <person name="Deshpande S."/>
            <person name="Cheng J.F."/>
            <person name="Tapia R."/>
            <person name="Han C."/>
            <person name="Goodwin L."/>
            <person name="Pitluck S."/>
            <person name="Liolios K."/>
            <person name="Pagani I."/>
            <person name="Ivanova N."/>
            <person name="Mavromatis K."/>
            <person name="Pati A."/>
            <person name="Chen A."/>
            <person name="Palaniappan K."/>
            <person name="Land M."/>
            <person name="Hauser L."/>
            <person name="Chang Y.J."/>
            <person name="Jeffries C.D."/>
            <person name="Detter J.C."/>
            <person name="Beck B."/>
            <person name="Woyke T."/>
            <person name="Bristow J."/>
            <person name="Eisen J.A."/>
            <person name="Markowitz V."/>
            <person name="Hugenholtz P."/>
            <person name="Kyrpides N.C."/>
            <person name="Klenk H.P."/>
        </authorList>
    </citation>
    <scope>NUCLEOTIDE SEQUENCE [LARGE SCALE GENOMIC DNA]</scope>
    <source>
        <strain evidence="3">ATCC 43644 / DSM 9630 / IS1B</strain>
    </source>
</reference>
<dbReference type="AlphaFoldDB" id="E8R1E3"/>
<name>E8R1E3_ISOPI</name>